<evidence type="ECO:0000256" key="4">
    <source>
        <dbReference type="RuleBase" id="RU003682"/>
    </source>
</evidence>
<accession>A0A9D4UWD6</accession>
<evidence type="ECO:0000256" key="2">
    <source>
        <dbReference type="ARBA" id="ARBA00022723"/>
    </source>
</evidence>
<keyword evidence="3 4" id="KW-0408">Iron</keyword>
<dbReference type="InterPro" id="IPR044861">
    <property type="entry name" value="IPNS-like_FE2OG_OXY"/>
</dbReference>
<organism evidence="6 7">
    <name type="scientific">Adiantum capillus-veneris</name>
    <name type="common">Maidenhair fern</name>
    <dbReference type="NCBI Taxonomy" id="13818"/>
    <lineage>
        <taxon>Eukaryota</taxon>
        <taxon>Viridiplantae</taxon>
        <taxon>Streptophyta</taxon>
        <taxon>Embryophyta</taxon>
        <taxon>Tracheophyta</taxon>
        <taxon>Polypodiopsida</taxon>
        <taxon>Polypodiidae</taxon>
        <taxon>Polypodiales</taxon>
        <taxon>Pteridineae</taxon>
        <taxon>Pteridaceae</taxon>
        <taxon>Vittarioideae</taxon>
        <taxon>Adiantum</taxon>
    </lineage>
</organism>
<dbReference type="PANTHER" id="PTHR47991">
    <property type="entry name" value="OXOGLUTARATE/IRON-DEPENDENT DIOXYGENASE"/>
    <property type="match status" value="1"/>
</dbReference>
<dbReference type="InterPro" id="IPR027443">
    <property type="entry name" value="IPNS-like_sf"/>
</dbReference>
<dbReference type="InterPro" id="IPR026992">
    <property type="entry name" value="DIOX_N"/>
</dbReference>
<dbReference type="Proteomes" id="UP000886520">
    <property type="component" value="Chromosome 9"/>
</dbReference>
<evidence type="ECO:0000259" key="5">
    <source>
        <dbReference type="PROSITE" id="PS51471"/>
    </source>
</evidence>
<keyword evidence="2 4" id="KW-0479">Metal-binding</keyword>
<keyword evidence="4" id="KW-0560">Oxidoreductase</keyword>
<dbReference type="PROSITE" id="PS51471">
    <property type="entry name" value="FE2OG_OXY"/>
    <property type="match status" value="1"/>
</dbReference>
<dbReference type="InterPro" id="IPR050295">
    <property type="entry name" value="Plant_2OG-oxidoreductases"/>
</dbReference>
<dbReference type="FunFam" id="2.60.120.330:FF:000079">
    <property type="entry name" value="Protein SRG1"/>
    <property type="match status" value="1"/>
</dbReference>
<dbReference type="OrthoDB" id="288590at2759"/>
<dbReference type="AlphaFoldDB" id="A0A9D4UWD6"/>
<dbReference type="Pfam" id="PF14226">
    <property type="entry name" value="DIOX_N"/>
    <property type="match status" value="1"/>
</dbReference>
<dbReference type="EMBL" id="JABFUD020000009">
    <property type="protein sequence ID" value="KAI5075450.1"/>
    <property type="molecule type" value="Genomic_DNA"/>
</dbReference>
<evidence type="ECO:0000256" key="3">
    <source>
        <dbReference type="ARBA" id="ARBA00023004"/>
    </source>
</evidence>
<dbReference type="GO" id="GO:0046872">
    <property type="term" value="F:metal ion binding"/>
    <property type="evidence" value="ECO:0007669"/>
    <property type="project" value="UniProtKB-KW"/>
</dbReference>
<reference evidence="6" key="1">
    <citation type="submission" date="2021-01" db="EMBL/GenBank/DDBJ databases">
        <title>Adiantum capillus-veneris genome.</title>
        <authorList>
            <person name="Fang Y."/>
            <person name="Liao Q."/>
        </authorList>
    </citation>
    <scope>NUCLEOTIDE SEQUENCE</scope>
    <source>
        <strain evidence="6">H3</strain>
        <tissue evidence="6">Leaf</tissue>
    </source>
</reference>
<proteinExistence type="inferred from homology"/>
<name>A0A9D4UWD6_ADICA</name>
<evidence type="ECO:0000256" key="1">
    <source>
        <dbReference type="ARBA" id="ARBA00008056"/>
    </source>
</evidence>
<comment type="caution">
    <text evidence="6">The sequence shown here is derived from an EMBL/GenBank/DDBJ whole genome shotgun (WGS) entry which is preliminary data.</text>
</comment>
<sequence>MAVACASMTSHAIVTQANVPLEWPEPIQRVQLLAESGVSELPAQYVRPECERAVGSEDLEELQIPLIDISGLDDEKQRKMVLAEIGHACEECGFFQVINHGIPVSLLRKTILVARQFFDLPLEEKQAYANNPLTYEGYGSRLGIEKGAILDWGDYFFFHILPTSIRDPSKWPTKPTFWRETMDEYSQHLAKLGYKMLDAISTTLEVSPDAFQESFGDHINLAFRVNFYPPCPQPDLTLGLAAHSDPGGLTILLQDEHVSGLQVRRHGKWVPVKPTPGGLIVNLGDQIQIMSNGIYKSVEHRAVVNRDQDRVSIAAFFSPSNEKEVGPMKELVSASRPARYTPMTFKEYRSFIRRSGTQGKHVVDSVTSNANIKTRRQCSSLSRAPSLSLSLQQQS</sequence>
<gene>
    <name evidence="6" type="ORF">GOP47_0009526</name>
</gene>
<dbReference type="InterPro" id="IPR005123">
    <property type="entry name" value="Oxoglu/Fe-dep_dioxygenase_dom"/>
</dbReference>
<dbReference type="Gene3D" id="2.60.120.330">
    <property type="entry name" value="B-lactam Antibiotic, Isopenicillin N Synthase, Chain"/>
    <property type="match status" value="1"/>
</dbReference>
<protein>
    <recommendedName>
        <fullName evidence="5">Fe2OG dioxygenase domain-containing protein</fullName>
    </recommendedName>
</protein>
<feature type="domain" description="Fe2OG dioxygenase" evidence="5">
    <location>
        <begin position="218"/>
        <end position="319"/>
    </location>
</feature>
<evidence type="ECO:0000313" key="7">
    <source>
        <dbReference type="Proteomes" id="UP000886520"/>
    </source>
</evidence>
<dbReference type="SUPFAM" id="SSF51197">
    <property type="entry name" value="Clavaminate synthase-like"/>
    <property type="match status" value="1"/>
</dbReference>
<dbReference type="GO" id="GO:0016491">
    <property type="term" value="F:oxidoreductase activity"/>
    <property type="evidence" value="ECO:0007669"/>
    <property type="project" value="UniProtKB-KW"/>
</dbReference>
<evidence type="ECO:0000313" key="6">
    <source>
        <dbReference type="EMBL" id="KAI5075450.1"/>
    </source>
</evidence>
<keyword evidence="7" id="KW-1185">Reference proteome</keyword>
<comment type="similarity">
    <text evidence="1 4">Belongs to the iron/ascorbate-dependent oxidoreductase family.</text>
</comment>
<dbReference type="Pfam" id="PF03171">
    <property type="entry name" value="2OG-FeII_Oxy"/>
    <property type="match status" value="1"/>
</dbReference>